<dbReference type="EMBL" id="APQK01000011">
    <property type="protein sequence ID" value="ENW05251.1"/>
    <property type="molecule type" value="Genomic_DNA"/>
</dbReference>
<evidence type="ECO:0000313" key="2">
    <source>
        <dbReference type="EMBL" id="ENW05251.1"/>
    </source>
</evidence>
<reference evidence="2 3" key="1">
    <citation type="submission" date="2013-02" db="EMBL/GenBank/DDBJ databases">
        <title>The Genome Sequence of Acinetobacter beijerinckii ANC 3835.</title>
        <authorList>
            <consortium name="The Broad Institute Genome Sequencing Platform"/>
            <consortium name="The Broad Institute Genome Sequencing Center for Infectious Disease"/>
            <person name="Cerqueira G."/>
            <person name="Feldgarden M."/>
            <person name="Courvalin P."/>
            <person name="Perichon B."/>
            <person name="Grillot-Courvalin C."/>
            <person name="Clermont D."/>
            <person name="Rocha E."/>
            <person name="Yoon E.-J."/>
            <person name="Nemec A."/>
            <person name="Walker B."/>
            <person name="Young S.K."/>
            <person name="Zeng Q."/>
            <person name="Gargeya S."/>
            <person name="Fitzgerald M."/>
            <person name="Haas B."/>
            <person name="Abouelleil A."/>
            <person name="Alvarado L."/>
            <person name="Arachchi H.M."/>
            <person name="Berlin A.M."/>
            <person name="Chapman S.B."/>
            <person name="Dewar J."/>
            <person name="Goldberg J."/>
            <person name="Griggs A."/>
            <person name="Gujja S."/>
            <person name="Hansen M."/>
            <person name="Howarth C."/>
            <person name="Imamovic A."/>
            <person name="Larimer J."/>
            <person name="McCowan C."/>
            <person name="Murphy C."/>
            <person name="Neiman D."/>
            <person name="Pearson M."/>
            <person name="Priest M."/>
            <person name="Roberts A."/>
            <person name="Saif S."/>
            <person name="Shea T."/>
            <person name="Sisk P."/>
            <person name="Sykes S."/>
            <person name="Wortman J."/>
            <person name="Nusbaum C."/>
            <person name="Birren B."/>
        </authorList>
    </citation>
    <scope>NUCLEOTIDE SEQUENCE [LARGE SCALE GENOMIC DNA]</scope>
    <source>
        <strain evidence="2 3">ANC 3835</strain>
    </source>
</reference>
<dbReference type="PATRIC" id="fig|1217649.3.peg.1156"/>
<dbReference type="OrthoDB" id="6703167at2"/>
<keyword evidence="1" id="KW-0732">Signal</keyword>
<proteinExistence type="predicted"/>
<gene>
    <name evidence="2" type="ORF">F934_01215</name>
</gene>
<sequence>MKNFLILGCLAYFSCSPVFANKEALKPANGDQPTYCEQIVSIHGLLSRAQLQCGYSEYNQELIDDSRKCFEHELGDKRGTEVLKFGMREFDRNESKQGRKAICADLLKSFPEYVRK</sequence>
<dbReference type="RefSeq" id="WP_005053167.1">
    <property type="nucleotide sequence ID" value="NZ_KB849759.1"/>
</dbReference>
<evidence type="ECO:0000313" key="3">
    <source>
        <dbReference type="Proteomes" id="UP000018417"/>
    </source>
</evidence>
<dbReference type="HOGENOM" id="CLU_2091475_0_0_6"/>
<comment type="caution">
    <text evidence="2">The sequence shown here is derived from an EMBL/GenBank/DDBJ whole genome shotgun (WGS) entry which is preliminary data.</text>
</comment>
<dbReference type="Proteomes" id="UP000018417">
    <property type="component" value="Unassembled WGS sequence"/>
</dbReference>
<feature type="signal peptide" evidence="1">
    <location>
        <begin position="1"/>
        <end position="20"/>
    </location>
</feature>
<protein>
    <submittedName>
        <fullName evidence="2">Uncharacterized protein</fullName>
    </submittedName>
</protein>
<dbReference type="AlphaFoldDB" id="N9FJY2"/>
<name>N9FJY2_9GAMM</name>
<evidence type="ECO:0000256" key="1">
    <source>
        <dbReference type="SAM" id="SignalP"/>
    </source>
</evidence>
<feature type="chain" id="PRO_5004142544" evidence="1">
    <location>
        <begin position="21"/>
        <end position="116"/>
    </location>
</feature>
<organism evidence="2 3">
    <name type="scientific">Acinetobacter beijerinckii ANC 3835</name>
    <dbReference type="NCBI Taxonomy" id="1217649"/>
    <lineage>
        <taxon>Bacteria</taxon>
        <taxon>Pseudomonadati</taxon>
        <taxon>Pseudomonadota</taxon>
        <taxon>Gammaproteobacteria</taxon>
        <taxon>Moraxellales</taxon>
        <taxon>Moraxellaceae</taxon>
        <taxon>Acinetobacter</taxon>
    </lineage>
</organism>
<accession>N9FJY2</accession>